<sequence>MHSVLKGSGSTATFTYDNNGNLLSGDGKSIVYNTDNKPIRIESPTAVSTLVYGADGMRVKQVNSSARGVETTRQAPRAPITALHIHTATV</sequence>
<gene>
    <name evidence="1" type="ORF">CWE24_10685</name>
</gene>
<evidence type="ECO:0000313" key="1">
    <source>
        <dbReference type="EMBL" id="RUO46703.1"/>
    </source>
</evidence>
<dbReference type="Proteomes" id="UP000286985">
    <property type="component" value="Unassembled WGS sequence"/>
</dbReference>
<reference evidence="2" key="1">
    <citation type="journal article" date="2018" name="Front. Microbiol.">
        <title>Genome-Based Analysis Reveals the Taxonomy and Diversity of the Family Idiomarinaceae.</title>
        <authorList>
            <person name="Liu Y."/>
            <person name="Lai Q."/>
            <person name="Shao Z."/>
        </authorList>
    </citation>
    <scope>NUCLEOTIDE SEQUENCE [LARGE SCALE GENOMIC DNA]</scope>
    <source>
        <strain evidence="2">908033</strain>
    </source>
</reference>
<comment type="caution">
    <text evidence="1">The sequence shown here is derived from an EMBL/GenBank/DDBJ whole genome shotgun (WGS) entry which is preliminary data.</text>
</comment>
<organism evidence="1 2">
    <name type="scientific">Pseudidiomarina donghaiensis</name>
    <dbReference type="NCBI Taxonomy" id="519452"/>
    <lineage>
        <taxon>Bacteria</taxon>
        <taxon>Pseudomonadati</taxon>
        <taxon>Pseudomonadota</taxon>
        <taxon>Gammaproteobacteria</taxon>
        <taxon>Alteromonadales</taxon>
        <taxon>Idiomarinaceae</taxon>
        <taxon>Pseudidiomarina</taxon>
    </lineage>
</organism>
<protein>
    <recommendedName>
        <fullName evidence="3">RHS repeat protein</fullName>
    </recommendedName>
</protein>
<dbReference type="AlphaFoldDB" id="A0A432XD93"/>
<dbReference type="RefSeq" id="WP_092841578.1">
    <property type="nucleotide sequence ID" value="NZ_FPCF01000007.1"/>
</dbReference>
<dbReference type="Gene3D" id="2.180.10.10">
    <property type="entry name" value="RHS repeat-associated core"/>
    <property type="match status" value="1"/>
</dbReference>
<dbReference type="EMBL" id="PIPU01000006">
    <property type="protein sequence ID" value="RUO46703.1"/>
    <property type="molecule type" value="Genomic_DNA"/>
</dbReference>
<accession>A0A432XD93</accession>
<keyword evidence="2" id="KW-1185">Reference proteome</keyword>
<evidence type="ECO:0008006" key="3">
    <source>
        <dbReference type="Google" id="ProtNLM"/>
    </source>
</evidence>
<proteinExistence type="predicted"/>
<name>A0A432XD93_9GAMM</name>
<evidence type="ECO:0000313" key="2">
    <source>
        <dbReference type="Proteomes" id="UP000286985"/>
    </source>
</evidence>